<protein>
    <submittedName>
        <fullName evidence="2">DUF4920 domain-containing protein</fullName>
    </submittedName>
</protein>
<dbReference type="EMBL" id="JAMSCK010000002">
    <property type="protein sequence ID" value="MCM8569148.1"/>
    <property type="molecule type" value="Genomic_DNA"/>
</dbReference>
<evidence type="ECO:0000313" key="2">
    <source>
        <dbReference type="EMBL" id="MCM8569148.1"/>
    </source>
</evidence>
<dbReference type="Pfam" id="PF16267">
    <property type="entry name" value="DUF4920"/>
    <property type="match status" value="1"/>
</dbReference>
<dbReference type="RefSeq" id="WP_252111900.1">
    <property type="nucleotide sequence ID" value="NZ_JAMSCK010000002.1"/>
</dbReference>
<organism evidence="2 3">
    <name type="scientific">Gramella jeungdoensis</name>
    <dbReference type="NCBI Taxonomy" id="708091"/>
    <lineage>
        <taxon>Bacteria</taxon>
        <taxon>Pseudomonadati</taxon>
        <taxon>Bacteroidota</taxon>
        <taxon>Flavobacteriia</taxon>
        <taxon>Flavobacteriales</taxon>
        <taxon>Flavobacteriaceae</taxon>
        <taxon>Christiangramia</taxon>
    </lineage>
</organism>
<name>A0ABT0Z0A2_9FLAO</name>
<keyword evidence="1" id="KW-0732">Signal</keyword>
<comment type="caution">
    <text evidence="2">The sequence shown here is derived from an EMBL/GenBank/DDBJ whole genome shotgun (WGS) entry which is preliminary data.</text>
</comment>
<gene>
    <name evidence="2" type="ORF">NE848_07150</name>
</gene>
<evidence type="ECO:0000313" key="3">
    <source>
        <dbReference type="Proteomes" id="UP001155077"/>
    </source>
</evidence>
<feature type="signal peptide" evidence="1">
    <location>
        <begin position="1"/>
        <end position="21"/>
    </location>
</feature>
<keyword evidence="3" id="KW-1185">Reference proteome</keyword>
<sequence>MRTSVLLLVLFLAFISCKEKAPDKNSELTLLQTDQQEYESFGEKISANNSLSAQAMKLQYEKLELGDTISVKFTAKVNSVCKMKRCWMKLELPETEEDPMVKFREYGFFVPKDIEGKEVVVEGIAFIEEISVEDQEHFAKDAGKAVEEIEAIVEPKRSLGFLAHGVLVKK</sequence>
<dbReference type="Proteomes" id="UP001155077">
    <property type="component" value="Unassembled WGS sequence"/>
</dbReference>
<reference evidence="2" key="1">
    <citation type="submission" date="2022-06" db="EMBL/GenBank/DDBJ databases">
        <title>Gramella sediminis sp. nov., isolated from deep-sea sediment of the Indian Ocean.</title>
        <authorList>
            <person name="Yang L."/>
        </authorList>
    </citation>
    <scope>NUCLEOTIDE SEQUENCE</scope>
    <source>
        <strain evidence="2">HMD3159</strain>
    </source>
</reference>
<evidence type="ECO:0000256" key="1">
    <source>
        <dbReference type="SAM" id="SignalP"/>
    </source>
</evidence>
<accession>A0ABT0Z0A2</accession>
<proteinExistence type="predicted"/>
<feature type="chain" id="PRO_5046427993" evidence="1">
    <location>
        <begin position="22"/>
        <end position="170"/>
    </location>
</feature>
<dbReference type="PROSITE" id="PS51257">
    <property type="entry name" value="PROKAR_LIPOPROTEIN"/>
    <property type="match status" value="1"/>
</dbReference>
<dbReference type="InterPro" id="IPR032577">
    <property type="entry name" value="DUF4920"/>
</dbReference>